<dbReference type="InterPro" id="IPR041698">
    <property type="entry name" value="Methyltransf_25"/>
</dbReference>
<comment type="caution">
    <text evidence="1">The sequence shown here is derived from an EMBL/GenBank/DDBJ whole genome shotgun (WGS) entry which is preliminary data.</text>
</comment>
<dbReference type="GO" id="GO:0032259">
    <property type="term" value="P:methylation"/>
    <property type="evidence" value="ECO:0007669"/>
    <property type="project" value="UniProtKB-KW"/>
</dbReference>
<dbReference type="CDD" id="cd02440">
    <property type="entry name" value="AdoMet_MTases"/>
    <property type="match status" value="1"/>
</dbReference>
<dbReference type="RefSeq" id="WP_161674498.1">
    <property type="nucleotide sequence ID" value="NZ_JAABLP010000001.1"/>
</dbReference>
<keyword evidence="1" id="KW-0808">Transferase</keyword>
<dbReference type="Pfam" id="PF13649">
    <property type="entry name" value="Methyltransf_25"/>
    <property type="match status" value="1"/>
</dbReference>
<organism evidence="1 2">
    <name type="scientific">Pannonibacter tanglangensis</name>
    <dbReference type="NCBI Taxonomy" id="2750084"/>
    <lineage>
        <taxon>Bacteria</taxon>
        <taxon>Pseudomonadati</taxon>
        <taxon>Pseudomonadota</taxon>
        <taxon>Alphaproteobacteria</taxon>
        <taxon>Hyphomicrobiales</taxon>
        <taxon>Stappiaceae</taxon>
        <taxon>Pannonibacter</taxon>
    </lineage>
</organism>
<dbReference type="AlphaFoldDB" id="A0A7X5F514"/>
<sequence>MHSDAAFWDRIAAKYARDPIKDVPAYEHTLERTRSFLTSHASVLEVGCGTGATALRLADAAGRIVGTDISAAMIDIARARLDAPDTPRNVSFSVAAMTDEALPHGPFDVVTAFNSLHLVRDLDAALAAIARRLRPGGLFISKTVCLRDSPLRFLKPVFGLLKPTGRIPHVLFLSQPELQERIRASGFRILEVGNFPKKPPRHFVVARRLD</sequence>
<keyword evidence="1" id="KW-0489">Methyltransferase</keyword>
<dbReference type="Gene3D" id="3.40.50.150">
    <property type="entry name" value="Vaccinia Virus protein VP39"/>
    <property type="match status" value="1"/>
</dbReference>
<proteinExistence type="predicted"/>
<protein>
    <submittedName>
        <fullName evidence="1">Methyltransferase domain-containing protein</fullName>
    </submittedName>
</protein>
<dbReference type="Proteomes" id="UP000586722">
    <property type="component" value="Unassembled WGS sequence"/>
</dbReference>
<evidence type="ECO:0000313" key="1">
    <source>
        <dbReference type="EMBL" id="NBN78624.1"/>
    </source>
</evidence>
<dbReference type="EMBL" id="JAABLQ010000001">
    <property type="protein sequence ID" value="NBN78624.1"/>
    <property type="molecule type" value="Genomic_DNA"/>
</dbReference>
<dbReference type="SUPFAM" id="SSF53335">
    <property type="entry name" value="S-adenosyl-L-methionine-dependent methyltransferases"/>
    <property type="match status" value="1"/>
</dbReference>
<name>A0A7X5F514_9HYPH</name>
<accession>A0A7X5F514</accession>
<keyword evidence="2" id="KW-1185">Reference proteome</keyword>
<evidence type="ECO:0000313" key="2">
    <source>
        <dbReference type="Proteomes" id="UP000586722"/>
    </source>
</evidence>
<dbReference type="GO" id="GO:0008168">
    <property type="term" value="F:methyltransferase activity"/>
    <property type="evidence" value="ECO:0007669"/>
    <property type="project" value="UniProtKB-KW"/>
</dbReference>
<reference evidence="2" key="1">
    <citation type="submission" date="2020-01" db="EMBL/GenBank/DDBJ databases">
        <authorList>
            <person name="Fang Y."/>
            <person name="Sun R."/>
            <person name="Nie L."/>
            <person name="He J."/>
            <person name="Hao L."/>
            <person name="Wang L."/>
            <person name="Su S."/>
            <person name="Lv E."/>
            <person name="Zhang Z."/>
            <person name="Xie R."/>
            <person name="Liu H."/>
        </authorList>
    </citation>
    <scope>NUCLEOTIDE SEQUENCE [LARGE SCALE GENOMIC DNA]</scope>
    <source>
        <strain evidence="2">XCT-53</strain>
    </source>
</reference>
<dbReference type="PANTHER" id="PTHR43861">
    <property type="entry name" value="TRANS-ACONITATE 2-METHYLTRANSFERASE-RELATED"/>
    <property type="match status" value="1"/>
</dbReference>
<gene>
    <name evidence="1" type="ORF">GWI72_10130</name>
</gene>
<dbReference type="InterPro" id="IPR029063">
    <property type="entry name" value="SAM-dependent_MTases_sf"/>
</dbReference>